<dbReference type="PROSITE" id="PS50033">
    <property type="entry name" value="UBX"/>
    <property type="match status" value="1"/>
</dbReference>
<dbReference type="GO" id="GO:0005634">
    <property type="term" value="C:nucleus"/>
    <property type="evidence" value="ECO:0007669"/>
    <property type="project" value="UniProtKB-SubCell"/>
</dbReference>
<evidence type="ECO:0000256" key="11">
    <source>
        <dbReference type="PROSITE-ProRule" id="PRU00331"/>
    </source>
</evidence>
<name>A0AAD9GK59_BABDI</name>
<dbReference type="EMBL" id="JAHBMH010000007">
    <property type="protein sequence ID" value="KAK1939738.1"/>
    <property type="molecule type" value="Genomic_DNA"/>
</dbReference>
<dbReference type="Proteomes" id="UP001195914">
    <property type="component" value="Unassembled WGS sequence"/>
</dbReference>
<feature type="active site" evidence="11">
    <location>
        <position position="136"/>
    </location>
</feature>
<feature type="domain" description="UBX" evidence="12">
    <location>
        <begin position="259"/>
        <end position="354"/>
    </location>
</feature>
<dbReference type="Gene3D" id="3.90.70.40">
    <property type="match status" value="1"/>
</dbReference>
<feature type="domain" description="Josephin" evidence="13">
    <location>
        <begin position="2"/>
        <end position="183"/>
    </location>
</feature>
<dbReference type="SUPFAM" id="SSF54236">
    <property type="entry name" value="Ubiquitin-like"/>
    <property type="match status" value="1"/>
</dbReference>
<dbReference type="Gene3D" id="1.10.287.10">
    <property type="entry name" value="S15/NS1, RNA-binding"/>
    <property type="match status" value="1"/>
</dbReference>
<dbReference type="PRINTS" id="PR01233">
    <property type="entry name" value="JOSEPHIN"/>
</dbReference>
<dbReference type="Gene3D" id="3.10.20.90">
    <property type="entry name" value="Phosphatidylinositol 3-kinase Catalytic Subunit, Chain A, domain 1"/>
    <property type="match status" value="1"/>
</dbReference>
<keyword evidence="6 11" id="KW-0378">Hydrolase</keyword>
<sequence>MENTVYWEKQDPQSKLCALHCLNAFLQGPAVTNNELAEISRMLDKKESELLQVSGNRLDNGHILGYRNDSDGGFFNVTVIVEAFRRRNLRCDYCLVGNLNLNMFQSRDDNIGFICNVHEHWFCIRKLLIDRWFILDSLRPGPQEVEYGQLYSYLNTILEGNKGIVLLIYPASSEVVLPLAEPRKFKHLKSHQFFLTLEQIRDMNEKGDGYDGEEKNFLYRAGESKRTPVEWPTTGGIRLDQTVSPQISVTTVKEDDDYKEADSRTIAVKLGGTARITRRFSPKSCITEVFEWVEKNIKSSDAAFYTLLQTAPNRRFVKYVNGCIEIVENNEPPKDITSASLIDAGFESHEMFILRCE</sequence>
<evidence type="ECO:0000256" key="5">
    <source>
        <dbReference type="ARBA" id="ARBA00022786"/>
    </source>
</evidence>
<dbReference type="InterPro" id="IPR029071">
    <property type="entry name" value="Ubiquitin-like_domsf"/>
</dbReference>
<dbReference type="InterPro" id="IPR033865">
    <property type="entry name" value="Ataxin-3"/>
</dbReference>
<dbReference type="GO" id="GO:0016579">
    <property type="term" value="P:protein deubiquitination"/>
    <property type="evidence" value="ECO:0007669"/>
    <property type="project" value="InterPro"/>
</dbReference>
<reference evidence="14" key="1">
    <citation type="journal article" date="2014" name="Nucleic Acids Res.">
        <title>The evolutionary dynamics of variant antigen genes in Babesia reveal a history of genomic innovation underlying host-parasite interaction.</title>
        <authorList>
            <person name="Jackson A.P."/>
            <person name="Otto T.D."/>
            <person name="Darby A."/>
            <person name="Ramaprasad A."/>
            <person name="Xia D."/>
            <person name="Echaide I.E."/>
            <person name="Farber M."/>
            <person name="Gahlot S."/>
            <person name="Gamble J."/>
            <person name="Gupta D."/>
            <person name="Gupta Y."/>
            <person name="Jackson L."/>
            <person name="Malandrin L."/>
            <person name="Malas T.B."/>
            <person name="Moussa E."/>
            <person name="Nair M."/>
            <person name="Reid A.J."/>
            <person name="Sanders M."/>
            <person name="Sharma J."/>
            <person name="Tracey A."/>
            <person name="Quail M.A."/>
            <person name="Weir W."/>
            <person name="Wastling J.M."/>
            <person name="Hall N."/>
            <person name="Willadsen P."/>
            <person name="Lingelbach K."/>
            <person name="Shiels B."/>
            <person name="Tait A."/>
            <person name="Berriman M."/>
            <person name="Allred D.R."/>
            <person name="Pain A."/>
        </authorList>
    </citation>
    <scope>NUCLEOTIDE SEQUENCE</scope>
    <source>
        <strain evidence="14">1802A</strain>
    </source>
</reference>
<proteinExistence type="predicted"/>
<keyword evidence="8" id="KW-0805">Transcription regulation</keyword>
<evidence type="ECO:0000256" key="1">
    <source>
        <dbReference type="ARBA" id="ARBA00000707"/>
    </source>
</evidence>
<feature type="active site" evidence="11">
    <location>
        <position position="120"/>
    </location>
</feature>
<keyword evidence="10" id="KW-0539">Nucleus</keyword>
<dbReference type="PANTHER" id="PTHR14159">
    <property type="entry name" value="ATAXIN-3-RELATED"/>
    <property type="match status" value="1"/>
</dbReference>
<keyword evidence="4" id="KW-0645">Protease</keyword>
<dbReference type="Pfam" id="PF00789">
    <property type="entry name" value="UBX"/>
    <property type="match status" value="1"/>
</dbReference>
<comment type="subcellular location">
    <subcellularLocation>
        <location evidence="2">Nucleus</location>
    </subcellularLocation>
</comment>
<dbReference type="AlphaFoldDB" id="A0AAD9GK59"/>
<reference evidence="14" key="2">
    <citation type="submission" date="2021-05" db="EMBL/GenBank/DDBJ databases">
        <authorList>
            <person name="Pain A."/>
        </authorList>
    </citation>
    <scope>NUCLEOTIDE SEQUENCE</scope>
    <source>
        <strain evidence="14">1802A</strain>
    </source>
</reference>
<dbReference type="PANTHER" id="PTHR14159:SF0">
    <property type="entry name" value="ATAXIN-3-RELATED"/>
    <property type="match status" value="1"/>
</dbReference>
<comment type="caution">
    <text evidence="14">The sequence shown here is derived from an EMBL/GenBank/DDBJ whole genome shotgun (WGS) entry which is preliminary data.</text>
</comment>
<keyword evidence="5" id="KW-0833">Ubl conjugation pathway</keyword>
<accession>A0AAD9GK59</accession>
<keyword evidence="7" id="KW-0788">Thiol protease</keyword>
<evidence type="ECO:0000259" key="13">
    <source>
        <dbReference type="PROSITE" id="PS50957"/>
    </source>
</evidence>
<evidence type="ECO:0000256" key="7">
    <source>
        <dbReference type="ARBA" id="ARBA00022807"/>
    </source>
</evidence>
<evidence type="ECO:0000256" key="9">
    <source>
        <dbReference type="ARBA" id="ARBA00023163"/>
    </source>
</evidence>
<feature type="active site" evidence="11">
    <location>
        <position position="17"/>
    </location>
</feature>
<evidence type="ECO:0000313" key="15">
    <source>
        <dbReference type="Proteomes" id="UP001195914"/>
    </source>
</evidence>
<dbReference type="GO" id="GO:0006508">
    <property type="term" value="P:proteolysis"/>
    <property type="evidence" value="ECO:0007669"/>
    <property type="project" value="UniProtKB-KW"/>
</dbReference>
<evidence type="ECO:0000256" key="6">
    <source>
        <dbReference type="ARBA" id="ARBA00022801"/>
    </source>
</evidence>
<dbReference type="GO" id="GO:0004843">
    <property type="term" value="F:cysteine-type deubiquitinase activity"/>
    <property type="evidence" value="ECO:0007669"/>
    <property type="project" value="UniProtKB-EC"/>
</dbReference>
<evidence type="ECO:0000256" key="8">
    <source>
        <dbReference type="ARBA" id="ARBA00023015"/>
    </source>
</evidence>
<evidence type="ECO:0000256" key="2">
    <source>
        <dbReference type="ARBA" id="ARBA00004123"/>
    </source>
</evidence>
<keyword evidence="15" id="KW-1185">Reference proteome</keyword>
<organism evidence="14 15">
    <name type="scientific">Babesia divergens</name>
    <dbReference type="NCBI Taxonomy" id="32595"/>
    <lineage>
        <taxon>Eukaryota</taxon>
        <taxon>Sar</taxon>
        <taxon>Alveolata</taxon>
        <taxon>Apicomplexa</taxon>
        <taxon>Aconoidasida</taxon>
        <taxon>Piroplasmida</taxon>
        <taxon>Babesiidae</taxon>
        <taxon>Babesia</taxon>
    </lineage>
</organism>
<evidence type="ECO:0000313" key="14">
    <source>
        <dbReference type="EMBL" id="KAK1939738.1"/>
    </source>
</evidence>
<protein>
    <recommendedName>
        <fullName evidence="3">ubiquitinyl hydrolase 1</fullName>
        <ecNumber evidence="3">3.4.19.12</ecNumber>
    </recommendedName>
</protein>
<dbReference type="Pfam" id="PF02099">
    <property type="entry name" value="Josephin"/>
    <property type="match status" value="1"/>
</dbReference>
<dbReference type="PROSITE" id="PS50957">
    <property type="entry name" value="JOSEPHIN"/>
    <property type="match status" value="1"/>
</dbReference>
<dbReference type="InterPro" id="IPR006155">
    <property type="entry name" value="Josephin"/>
</dbReference>
<gene>
    <name evidence="14" type="ORF">X943_002771</name>
</gene>
<evidence type="ECO:0000256" key="10">
    <source>
        <dbReference type="ARBA" id="ARBA00023242"/>
    </source>
</evidence>
<dbReference type="SMART" id="SM01246">
    <property type="entry name" value="Josephin"/>
    <property type="match status" value="1"/>
</dbReference>
<keyword evidence="9" id="KW-0804">Transcription</keyword>
<dbReference type="InterPro" id="IPR001012">
    <property type="entry name" value="UBX_dom"/>
</dbReference>
<dbReference type="EC" id="3.4.19.12" evidence="3"/>
<evidence type="ECO:0000256" key="3">
    <source>
        <dbReference type="ARBA" id="ARBA00012759"/>
    </source>
</evidence>
<evidence type="ECO:0000256" key="4">
    <source>
        <dbReference type="ARBA" id="ARBA00022670"/>
    </source>
</evidence>
<evidence type="ECO:0000259" key="12">
    <source>
        <dbReference type="PROSITE" id="PS50033"/>
    </source>
</evidence>
<comment type="catalytic activity">
    <reaction evidence="1">
        <text>Thiol-dependent hydrolysis of ester, thioester, amide, peptide and isopeptide bonds formed by the C-terminal Gly of ubiquitin (a 76-residue protein attached to proteins as an intracellular targeting signal).</text>
        <dbReference type="EC" id="3.4.19.12"/>
    </reaction>
</comment>